<evidence type="ECO:0000313" key="2">
    <source>
        <dbReference type="Proteomes" id="UP001158297"/>
    </source>
</evidence>
<sequence length="119" mass="13057">MPDYKQTNIAGTSWQRAWRVECENPLDGQRGITFHEEQVINTGARQIRTPAGGLQVPLTAENVLTGFPLVDPDTGETTGSATYAQVYQLLHSLYMHSAAQRDAKALQAQEQPDTETGAE</sequence>
<name>A0AA42KZN2_9BURK</name>
<gene>
    <name evidence="1" type="ORF">N7330_10535</name>
</gene>
<comment type="caution">
    <text evidence="1">The sequence shown here is derived from an EMBL/GenBank/DDBJ whole genome shotgun (WGS) entry which is preliminary data.</text>
</comment>
<organism evidence="1 2">
    <name type="scientific">Comamonas aquatica</name>
    <dbReference type="NCBI Taxonomy" id="225991"/>
    <lineage>
        <taxon>Bacteria</taxon>
        <taxon>Pseudomonadati</taxon>
        <taxon>Pseudomonadota</taxon>
        <taxon>Betaproteobacteria</taxon>
        <taxon>Burkholderiales</taxon>
        <taxon>Comamonadaceae</taxon>
        <taxon>Comamonas</taxon>
    </lineage>
</organism>
<dbReference type="RefSeq" id="WP_279860158.1">
    <property type="nucleotide sequence ID" value="NZ_JAODZU010000010.1"/>
</dbReference>
<dbReference type="Proteomes" id="UP001158297">
    <property type="component" value="Unassembled WGS sequence"/>
</dbReference>
<evidence type="ECO:0000313" key="1">
    <source>
        <dbReference type="EMBL" id="MDH0363482.1"/>
    </source>
</evidence>
<accession>A0AA42KZN2</accession>
<protein>
    <submittedName>
        <fullName evidence="1">Uncharacterized protein</fullName>
    </submittedName>
</protein>
<dbReference type="AlphaFoldDB" id="A0AA42KZN2"/>
<dbReference type="EMBL" id="JAODZU010000010">
    <property type="protein sequence ID" value="MDH0363482.1"/>
    <property type="molecule type" value="Genomic_DNA"/>
</dbReference>
<reference evidence="1" key="1">
    <citation type="submission" date="2022-09" db="EMBL/GenBank/DDBJ databases">
        <title>Intensive care unit water sources are persistently colonized with multi-drug resistant bacteria and are the site of extensive horizontal gene transfer of antibiotic resistance genes.</title>
        <authorList>
            <person name="Diorio-Toth L."/>
        </authorList>
    </citation>
    <scope>NUCLEOTIDE SEQUENCE</scope>
    <source>
        <strain evidence="1">GD04130</strain>
    </source>
</reference>
<proteinExistence type="predicted"/>